<dbReference type="PANTHER" id="PTHR47515:SF1">
    <property type="entry name" value="BLR2054 PROTEIN"/>
    <property type="match status" value="1"/>
</dbReference>
<keyword evidence="3" id="KW-1185">Reference proteome</keyword>
<dbReference type="EMBL" id="FZPA01000008">
    <property type="protein sequence ID" value="SNS93099.1"/>
    <property type="molecule type" value="Genomic_DNA"/>
</dbReference>
<dbReference type="PANTHER" id="PTHR47515">
    <property type="entry name" value="LOW CALCIUM RESPONSE LOCUS PROTEIN T"/>
    <property type="match status" value="1"/>
</dbReference>
<protein>
    <submittedName>
        <fullName evidence="2">Integrase core domain-containing protein</fullName>
    </submittedName>
</protein>
<gene>
    <name evidence="2" type="ORF">SAMN06295955_1082</name>
</gene>
<dbReference type="GO" id="GO:0003676">
    <property type="term" value="F:nucleic acid binding"/>
    <property type="evidence" value="ECO:0007669"/>
    <property type="project" value="InterPro"/>
</dbReference>
<dbReference type="Proteomes" id="UP000198339">
    <property type="component" value="Unassembled WGS sequence"/>
</dbReference>
<dbReference type="InterPro" id="IPR012337">
    <property type="entry name" value="RNaseH-like_sf"/>
</dbReference>
<name>A0A239IHV4_9SPHN</name>
<organism evidence="2 3">
    <name type="scientific">Sphingopyxis indica</name>
    <dbReference type="NCBI Taxonomy" id="436663"/>
    <lineage>
        <taxon>Bacteria</taxon>
        <taxon>Pseudomonadati</taxon>
        <taxon>Pseudomonadota</taxon>
        <taxon>Alphaproteobacteria</taxon>
        <taxon>Sphingomonadales</taxon>
        <taxon>Sphingomonadaceae</taxon>
        <taxon>Sphingopyxis</taxon>
    </lineage>
</organism>
<dbReference type="InterPro" id="IPR001584">
    <property type="entry name" value="Integrase_cat-core"/>
</dbReference>
<sequence>MKTFYITPGSPWENGYDESFNGSLRDELFDGEIFYSLAEAKVLIKAWRRHYNTVGPNSNLGYQSPALETATSPYPAPGSTSLHLHPNMAAMSLIQ</sequence>
<dbReference type="AlphaFoldDB" id="A0A239IHV4"/>
<dbReference type="SUPFAM" id="SSF53098">
    <property type="entry name" value="Ribonuclease H-like"/>
    <property type="match status" value="1"/>
</dbReference>
<evidence type="ECO:0000313" key="2">
    <source>
        <dbReference type="EMBL" id="SNS93099.1"/>
    </source>
</evidence>
<evidence type="ECO:0000313" key="3">
    <source>
        <dbReference type="Proteomes" id="UP000198339"/>
    </source>
</evidence>
<reference evidence="2 3" key="1">
    <citation type="submission" date="2017-06" db="EMBL/GenBank/DDBJ databases">
        <authorList>
            <person name="Kim H.J."/>
            <person name="Triplett B.A."/>
        </authorList>
    </citation>
    <scope>NUCLEOTIDE SEQUENCE [LARGE SCALE GENOMIC DNA]</scope>
    <source>
        <strain evidence="2 3">DS15</strain>
    </source>
</reference>
<dbReference type="GO" id="GO:0015074">
    <property type="term" value="P:DNA integration"/>
    <property type="evidence" value="ECO:0007669"/>
    <property type="project" value="InterPro"/>
</dbReference>
<evidence type="ECO:0000259" key="1">
    <source>
        <dbReference type="Pfam" id="PF13683"/>
    </source>
</evidence>
<dbReference type="Pfam" id="PF13683">
    <property type="entry name" value="rve_3"/>
    <property type="match status" value="1"/>
</dbReference>
<proteinExistence type="predicted"/>
<accession>A0A239IHV4</accession>
<dbReference type="Gene3D" id="3.30.420.10">
    <property type="entry name" value="Ribonuclease H-like superfamily/Ribonuclease H"/>
    <property type="match status" value="1"/>
</dbReference>
<dbReference type="InterPro" id="IPR036397">
    <property type="entry name" value="RNaseH_sf"/>
</dbReference>
<feature type="domain" description="Integrase catalytic" evidence="1">
    <location>
        <begin position="2"/>
        <end position="65"/>
    </location>
</feature>